<dbReference type="SMART" id="SM00320">
    <property type="entry name" value="WD40"/>
    <property type="match status" value="3"/>
</dbReference>
<dbReference type="OrthoDB" id="7668193at2759"/>
<dbReference type="EMBL" id="KB454515">
    <property type="protein sequence ID" value="EME28830.1"/>
    <property type="molecule type" value="Genomic_DNA"/>
</dbReference>
<dbReference type="SUPFAM" id="SSF50978">
    <property type="entry name" value="WD40 repeat-like"/>
    <property type="match status" value="1"/>
</dbReference>
<dbReference type="InterPro" id="IPR015943">
    <property type="entry name" value="WD40/YVTN_repeat-like_dom_sf"/>
</dbReference>
<proteinExistence type="predicted"/>
<dbReference type="KEGG" id="gsl:Gasu_37210"/>
<accession>M2WXP9</accession>
<name>M2WXP9_GALSU</name>
<dbReference type="InterPro" id="IPR036322">
    <property type="entry name" value="WD40_repeat_dom_sf"/>
</dbReference>
<evidence type="ECO:0000313" key="3">
    <source>
        <dbReference type="Proteomes" id="UP000030680"/>
    </source>
</evidence>
<dbReference type="Gene3D" id="2.130.10.10">
    <property type="entry name" value="YVTN repeat-like/Quinoprotein amine dehydrogenase"/>
    <property type="match status" value="1"/>
</dbReference>
<dbReference type="GeneID" id="17087677"/>
<protein>
    <submittedName>
        <fullName evidence="2">Ribosome assembly protein 4 (RSA4)</fullName>
    </submittedName>
</protein>
<feature type="repeat" description="WD" evidence="1">
    <location>
        <begin position="218"/>
        <end position="260"/>
    </location>
</feature>
<dbReference type="RefSeq" id="XP_005705350.1">
    <property type="nucleotide sequence ID" value="XM_005705293.1"/>
</dbReference>
<dbReference type="Proteomes" id="UP000030680">
    <property type="component" value="Unassembled WGS sequence"/>
</dbReference>
<dbReference type="PROSITE" id="PS50082">
    <property type="entry name" value="WD_REPEATS_2"/>
    <property type="match status" value="1"/>
</dbReference>
<organism evidence="2 3">
    <name type="scientific">Galdieria sulphuraria</name>
    <name type="common">Red alga</name>
    <dbReference type="NCBI Taxonomy" id="130081"/>
    <lineage>
        <taxon>Eukaryota</taxon>
        <taxon>Rhodophyta</taxon>
        <taxon>Bangiophyceae</taxon>
        <taxon>Galdieriales</taxon>
        <taxon>Galdieriaceae</taxon>
        <taxon>Galdieria</taxon>
    </lineage>
</organism>
<sequence>MSKKVLECSHLLFESYLGEKGTAVASSPDGSLFVVGTAGGCLFFFGRFGSGWRSCLLPNVCDGEILRVKVLSENVVCFIVNNDECINFVSWKGDLFSEDSAATIASRVTVKKEFAARDVLFSERSFGNIHTFDVAQYGRLCWLGCSGVLILAKFCGVTESSWDSLSLSCYNSFNCFSGMVFSLNSRLDGQRVIYSTSDNTSLHVLDVEASKLHCHTSYHGHEDWITSVKIGEANENLFISGDSSGQVCFWDSRCGEPLVASWPFFRSITFVDLLSNPLRMMLAFGPHEDYIIENEEPHYRGVLFSYIDLRKCLFDRGCCEQRQVKDDETFMGQIVSSCMEGDQVVAMDMDGRKSRIMYTTNDGYIRVASSRLLEEQFTQLLPCLRQRELGV</sequence>
<keyword evidence="3" id="KW-1185">Reference proteome</keyword>
<gene>
    <name evidence="2" type="ORF">Gasu_37210</name>
</gene>
<reference evidence="3" key="1">
    <citation type="journal article" date="2013" name="Science">
        <title>Gene transfer from bacteria and archaea facilitated evolution of an extremophilic eukaryote.</title>
        <authorList>
            <person name="Schonknecht G."/>
            <person name="Chen W.H."/>
            <person name="Ternes C.M."/>
            <person name="Barbier G.G."/>
            <person name="Shrestha R.P."/>
            <person name="Stanke M."/>
            <person name="Brautigam A."/>
            <person name="Baker B.J."/>
            <person name="Banfield J.F."/>
            <person name="Garavito R.M."/>
            <person name="Carr K."/>
            <person name="Wilkerson C."/>
            <person name="Rensing S.A."/>
            <person name="Gagneul D."/>
            <person name="Dickenson N.E."/>
            <person name="Oesterhelt C."/>
            <person name="Lercher M.J."/>
            <person name="Weber A.P."/>
        </authorList>
    </citation>
    <scope>NUCLEOTIDE SEQUENCE [LARGE SCALE GENOMIC DNA]</scope>
    <source>
        <strain evidence="3">074W</strain>
    </source>
</reference>
<dbReference type="InterPro" id="IPR001680">
    <property type="entry name" value="WD40_rpt"/>
</dbReference>
<dbReference type="Gramene" id="EME28830">
    <property type="protein sequence ID" value="EME28830"/>
    <property type="gene ID" value="Gasu_37210"/>
</dbReference>
<dbReference type="AlphaFoldDB" id="M2WXP9"/>
<keyword evidence="1" id="KW-0853">WD repeat</keyword>
<evidence type="ECO:0000313" key="2">
    <source>
        <dbReference type="EMBL" id="EME28830.1"/>
    </source>
</evidence>
<evidence type="ECO:0000256" key="1">
    <source>
        <dbReference type="PROSITE-ProRule" id="PRU00221"/>
    </source>
</evidence>